<name>A0A1I3WV24_HALDA</name>
<evidence type="ECO:0000313" key="2">
    <source>
        <dbReference type="EMBL" id="SFK11352.1"/>
    </source>
</evidence>
<keyword evidence="3" id="KW-1185">Reference proteome</keyword>
<sequence>MNIWKNFDVNEISILIMLIASYALIYFLPRKYKRDIALLFLFFGFTIGVVFDFTIGGGIIDFYTLNDSERYELFDFFYYLLFAPFSYLFVYLYDTFHISKKTFIVYIIAWALLGVGMQWVFTLINIIEFKKDYRVPYSFAIFLITQTITALYYENVASKRQILRRPKRNTRMDS</sequence>
<reference evidence="3" key="1">
    <citation type="submission" date="2016-10" db="EMBL/GenBank/DDBJ databases">
        <authorList>
            <person name="Varghese N."/>
            <person name="Submissions S."/>
        </authorList>
    </citation>
    <scope>NUCLEOTIDE SEQUENCE [LARGE SCALE GENOMIC DNA]</scope>
    <source>
        <strain evidence="3">CGMCC 1.3704</strain>
    </source>
</reference>
<dbReference type="OrthoDB" id="2618234at2"/>
<evidence type="ECO:0000313" key="3">
    <source>
        <dbReference type="Proteomes" id="UP000183557"/>
    </source>
</evidence>
<dbReference type="EMBL" id="FOSB01000007">
    <property type="protein sequence ID" value="SFK11352.1"/>
    <property type="molecule type" value="Genomic_DNA"/>
</dbReference>
<keyword evidence="1" id="KW-0812">Transmembrane</keyword>
<feature type="transmembrane region" description="Helical" evidence="1">
    <location>
        <begin position="76"/>
        <end position="93"/>
    </location>
</feature>
<feature type="transmembrane region" description="Helical" evidence="1">
    <location>
        <begin position="133"/>
        <end position="153"/>
    </location>
</feature>
<accession>A0A1I3WV24</accession>
<evidence type="ECO:0000256" key="1">
    <source>
        <dbReference type="SAM" id="Phobius"/>
    </source>
</evidence>
<feature type="transmembrane region" description="Helical" evidence="1">
    <location>
        <begin position="12"/>
        <end position="29"/>
    </location>
</feature>
<feature type="transmembrane region" description="Helical" evidence="1">
    <location>
        <begin position="105"/>
        <end position="127"/>
    </location>
</feature>
<keyword evidence="1" id="KW-0472">Membrane</keyword>
<organism evidence="2 3">
    <name type="scientific">Halobacillus dabanensis</name>
    <dbReference type="NCBI Taxonomy" id="240302"/>
    <lineage>
        <taxon>Bacteria</taxon>
        <taxon>Bacillati</taxon>
        <taxon>Bacillota</taxon>
        <taxon>Bacilli</taxon>
        <taxon>Bacillales</taxon>
        <taxon>Bacillaceae</taxon>
        <taxon>Halobacillus</taxon>
    </lineage>
</organism>
<gene>
    <name evidence="2" type="ORF">SAMN04487936_107160</name>
</gene>
<keyword evidence="1" id="KW-1133">Transmembrane helix</keyword>
<feature type="transmembrane region" description="Helical" evidence="1">
    <location>
        <begin position="36"/>
        <end position="56"/>
    </location>
</feature>
<dbReference type="AlphaFoldDB" id="A0A1I3WV24"/>
<dbReference type="RefSeq" id="WP_075037078.1">
    <property type="nucleotide sequence ID" value="NZ_FOSB01000007.1"/>
</dbReference>
<proteinExistence type="predicted"/>
<dbReference type="Proteomes" id="UP000183557">
    <property type="component" value="Unassembled WGS sequence"/>
</dbReference>
<protein>
    <submittedName>
        <fullName evidence="2">Uncharacterized protein</fullName>
    </submittedName>
</protein>